<keyword evidence="3 6" id="KW-0812">Transmembrane</keyword>
<dbReference type="PANTHER" id="PTHR30572">
    <property type="entry name" value="MEMBRANE COMPONENT OF TRANSPORTER-RELATED"/>
    <property type="match status" value="1"/>
</dbReference>
<dbReference type="InterPro" id="IPR050250">
    <property type="entry name" value="Macrolide_Exporter_MacB"/>
</dbReference>
<feature type="transmembrane region" description="Helical" evidence="6">
    <location>
        <begin position="343"/>
        <end position="364"/>
    </location>
</feature>
<feature type="transmembrane region" description="Helical" evidence="6">
    <location>
        <begin position="384"/>
        <end position="402"/>
    </location>
</feature>
<evidence type="ECO:0000256" key="4">
    <source>
        <dbReference type="ARBA" id="ARBA00022989"/>
    </source>
</evidence>
<keyword evidence="2" id="KW-1003">Cell membrane</keyword>
<reference evidence="9" key="1">
    <citation type="submission" date="2020-09" db="EMBL/GenBank/DDBJ databases">
        <authorList>
            <person name="Kim M.K."/>
        </authorList>
    </citation>
    <scope>NUCLEOTIDE SEQUENCE</scope>
    <source>
        <strain evidence="9">BT664</strain>
    </source>
</reference>
<dbReference type="PANTHER" id="PTHR30572:SF18">
    <property type="entry name" value="ABC-TYPE MACROLIDE FAMILY EXPORT SYSTEM PERMEASE COMPONENT 2"/>
    <property type="match status" value="1"/>
</dbReference>
<feature type="domain" description="ABC3 transporter permease C-terminal" evidence="7">
    <location>
        <begin position="293"/>
        <end position="409"/>
    </location>
</feature>
<dbReference type="InterPro" id="IPR003838">
    <property type="entry name" value="ABC3_permease_C"/>
</dbReference>
<dbReference type="AlphaFoldDB" id="A0A927BHL9"/>
<protein>
    <submittedName>
        <fullName evidence="9">ABC transporter permease</fullName>
    </submittedName>
</protein>
<keyword evidence="4 6" id="KW-1133">Transmembrane helix</keyword>
<dbReference type="GO" id="GO:0022857">
    <property type="term" value="F:transmembrane transporter activity"/>
    <property type="evidence" value="ECO:0007669"/>
    <property type="project" value="TreeGrafter"/>
</dbReference>
<evidence type="ECO:0000313" key="9">
    <source>
        <dbReference type="EMBL" id="MBD2770204.1"/>
    </source>
</evidence>
<comment type="caution">
    <text evidence="9">The sequence shown here is derived from an EMBL/GenBank/DDBJ whole genome shotgun (WGS) entry which is preliminary data.</text>
</comment>
<accession>A0A927BHL9</accession>
<sequence>MLLSYLKIAWKVLMRRKFFTFINLFGVSFTLMILLVVMAIFDQLVGPTTPTKRIDRMLFVNVIRSQMVDGRGWMNMPASIHFVDEYVRKLKTPEKVGITTTPSNATAFTQSKLLPLDRSYTDGNFWQIMDFDFLSGRGFTADEVRAAQPVCVLNEATARNYFGTSDVVGRTIEIDLKRYRVAGVVRNVSAAHVYAYADVWVPYTLSPQYFKDNRINGEFLIVLLAPSAAAVPDVRDEYRQMMKRVEVPNPKEVQALFSYADPMLAGMTRGLLGTNDQTVDDDKVGSFYLIVSALALLFMLLPALNLINLNVTRILERSGEIGVRKAFGAAGHDLVGQFLVENVVLALVGGLLGLVLAAGALALVNQAHTVAYAHFALSWRVFGWGMVLTLIFGLMSGVYPAWKMSRLNPVAALRGGEQK</sequence>
<evidence type="ECO:0000256" key="5">
    <source>
        <dbReference type="ARBA" id="ARBA00023136"/>
    </source>
</evidence>
<evidence type="ECO:0000313" key="10">
    <source>
        <dbReference type="Proteomes" id="UP000612233"/>
    </source>
</evidence>
<dbReference type="InterPro" id="IPR025857">
    <property type="entry name" value="MacB_PCD"/>
</dbReference>
<feature type="transmembrane region" description="Helical" evidence="6">
    <location>
        <begin position="21"/>
        <end position="41"/>
    </location>
</feature>
<evidence type="ECO:0000259" key="8">
    <source>
        <dbReference type="Pfam" id="PF12704"/>
    </source>
</evidence>
<name>A0A927BHL9_9BACT</name>
<keyword evidence="5 6" id="KW-0472">Membrane</keyword>
<evidence type="ECO:0000259" key="7">
    <source>
        <dbReference type="Pfam" id="PF02687"/>
    </source>
</evidence>
<feature type="transmembrane region" description="Helical" evidence="6">
    <location>
        <begin position="287"/>
        <end position="307"/>
    </location>
</feature>
<feature type="domain" description="MacB-like periplasmic core" evidence="8">
    <location>
        <begin position="20"/>
        <end position="239"/>
    </location>
</feature>
<evidence type="ECO:0000256" key="2">
    <source>
        <dbReference type="ARBA" id="ARBA00022475"/>
    </source>
</evidence>
<dbReference type="EMBL" id="JACXAD010000031">
    <property type="protein sequence ID" value="MBD2770204.1"/>
    <property type="molecule type" value="Genomic_DNA"/>
</dbReference>
<evidence type="ECO:0000256" key="3">
    <source>
        <dbReference type="ARBA" id="ARBA00022692"/>
    </source>
</evidence>
<dbReference type="Proteomes" id="UP000612233">
    <property type="component" value="Unassembled WGS sequence"/>
</dbReference>
<dbReference type="Pfam" id="PF02687">
    <property type="entry name" value="FtsX"/>
    <property type="match status" value="1"/>
</dbReference>
<proteinExistence type="predicted"/>
<keyword evidence="10" id="KW-1185">Reference proteome</keyword>
<evidence type="ECO:0000256" key="6">
    <source>
        <dbReference type="SAM" id="Phobius"/>
    </source>
</evidence>
<comment type="subcellular location">
    <subcellularLocation>
        <location evidence="1">Cell membrane</location>
        <topology evidence="1">Multi-pass membrane protein</topology>
    </subcellularLocation>
</comment>
<gene>
    <name evidence="9" type="ORF">IC235_20150</name>
</gene>
<evidence type="ECO:0000256" key="1">
    <source>
        <dbReference type="ARBA" id="ARBA00004651"/>
    </source>
</evidence>
<dbReference type="RefSeq" id="WP_191007015.1">
    <property type="nucleotide sequence ID" value="NZ_JACXAD010000031.1"/>
</dbReference>
<dbReference type="GO" id="GO:0005886">
    <property type="term" value="C:plasma membrane"/>
    <property type="evidence" value="ECO:0007669"/>
    <property type="project" value="UniProtKB-SubCell"/>
</dbReference>
<organism evidence="9 10">
    <name type="scientific">Hymenobacter montanus</name>
    <dbReference type="NCBI Taxonomy" id="2771359"/>
    <lineage>
        <taxon>Bacteria</taxon>
        <taxon>Pseudomonadati</taxon>
        <taxon>Bacteroidota</taxon>
        <taxon>Cytophagia</taxon>
        <taxon>Cytophagales</taxon>
        <taxon>Hymenobacteraceae</taxon>
        <taxon>Hymenobacter</taxon>
    </lineage>
</organism>
<dbReference type="Pfam" id="PF12704">
    <property type="entry name" value="MacB_PCD"/>
    <property type="match status" value="1"/>
</dbReference>